<proteinExistence type="predicted"/>
<evidence type="ECO:0000313" key="2">
    <source>
        <dbReference type="EMBL" id="CAB4163526.1"/>
    </source>
</evidence>
<organism evidence="2">
    <name type="scientific">uncultured Caudovirales phage</name>
    <dbReference type="NCBI Taxonomy" id="2100421"/>
    <lineage>
        <taxon>Viruses</taxon>
        <taxon>Duplodnaviria</taxon>
        <taxon>Heunggongvirae</taxon>
        <taxon>Uroviricota</taxon>
        <taxon>Caudoviricetes</taxon>
        <taxon>Peduoviridae</taxon>
        <taxon>Maltschvirus</taxon>
        <taxon>Maltschvirus maltsch</taxon>
    </lineage>
</organism>
<sequence>MGGRSAGRTCQGEQANLTLSPNPIMKTYRYFENVQFSVDVIAKDEKEAKEIATEFIESVLSAADKVDTEPKVKRWDMNTTDFFIDPI</sequence>
<accession>A0A6J5P0Q5</accession>
<gene>
    <name evidence="1" type="ORF">UFOVP543_48</name>
    <name evidence="2" type="ORF">UFOVP804_24</name>
</gene>
<protein>
    <submittedName>
        <fullName evidence="2">Uncharacterized protein</fullName>
    </submittedName>
</protein>
<dbReference type="EMBL" id="LR796531">
    <property type="protein sequence ID" value="CAB4149955.1"/>
    <property type="molecule type" value="Genomic_DNA"/>
</dbReference>
<evidence type="ECO:0000313" key="1">
    <source>
        <dbReference type="EMBL" id="CAB4149955.1"/>
    </source>
</evidence>
<reference evidence="2" key="1">
    <citation type="submission" date="2020-04" db="EMBL/GenBank/DDBJ databases">
        <authorList>
            <person name="Chiriac C."/>
            <person name="Salcher M."/>
            <person name="Ghai R."/>
            <person name="Kavagutti S V."/>
        </authorList>
    </citation>
    <scope>NUCLEOTIDE SEQUENCE</scope>
</reference>
<dbReference type="EMBL" id="LR796756">
    <property type="protein sequence ID" value="CAB4163526.1"/>
    <property type="molecule type" value="Genomic_DNA"/>
</dbReference>
<name>A0A6J5P0Q5_9CAUD</name>